<evidence type="ECO:0000256" key="4">
    <source>
        <dbReference type="ARBA" id="ARBA00022525"/>
    </source>
</evidence>
<dbReference type="GO" id="GO:0005576">
    <property type="term" value="C:extracellular region"/>
    <property type="evidence" value="ECO:0007669"/>
    <property type="project" value="UniProtKB-SubCell"/>
</dbReference>
<dbReference type="Gene3D" id="1.10.238.270">
    <property type="match status" value="1"/>
</dbReference>
<dbReference type="OMA" id="VAECATN"/>
<dbReference type="VEuPathDB" id="VectorBase:CSON004739"/>
<comment type="subcellular location">
    <subcellularLocation>
        <location evidence="1">Secreted</location>
    </subcellularLocation>
</comment>
<evidence type="ECO:0000256" key="5">
    <source>
        <dbReference type="SAM" id="SignalP"/>
    </source>
</evidence>
<keyword evidence="4" id="KW-0964">Secreted</keyword>
<dbReference type="PANTHER" id="PTHR21066">
    <property type="entry name" value="ODORANT-BINDING PROTEIN 59A-RELATED"/>
    <property type="match status" value="1"/>
</dbReference>
<dbReference type="EMBL" id="UFQT01000196">
    <property type="protein sequence ID" value="SSX21539.1"/>
    <property type="molecule type" value="Genomic_DNA"/>
</dbReference>
<feature type="signal peptide" evidence="5">
    <location>
        <begin position="1"/>
        <end position="19"/>
    </location>
</feature>
<accession>A0A336LXV3</accession>
<dbReference type="Pfam" id="PF22651">
    <property type="entry name" value="OBP47_like"/>
    <property type="match status" value="1"/>
</dbReference>
<feature type="chain" id="PRO_5016424346" evidence="5">
    <location>
        <begin position="20"/>
        <end position="199"/>
    </location>
</feature>
<evidence type="ECO:0000256" key="2">
    <source>
        <dbReference type="ARBA" id="ARBA00008098"/>
    </source>
</evidence>
<comment type="similarity">
    <text evidence="2">Belongs to the PBP/GOBP family.</text>
</comment>
<protein>
    <submittedName>
        <fullName evidence="7">CSON004739 protein</fullName>
    </submittedName>
</protein>
<organism evidence="7">
    <name type="scientific">Culicoides sonorensis</name>
    <name type="common">Biting midge</name>
    <dbReference type="NCBI Taxonomy" id="179676"/>
    <lineage>
        <taxon>Eukaryota</taxon>
        <taxon>Metazoa</taxon>
        <taxon>Ecdysozoa</taxon>
        <taxon>Arthropoda</taxon>
        <taxon>Hexapoda</taxon>
        <taxon>Insecta</taxon>
        <taxon>Pterygota</taxon>
        <taxon>Neoptera</taxon>
        <taxon>Endopterygota</taxon>
        <taxon>Diptera</taxon>
        <taxon>Nematocera</taxon>
        <taxon>Chironomoidea</taxon>
        <taxon>Ceratopogonidae</taxon>
        <taxon>Ceratopogoninae</taxon>
        <taxon>Culicoides</taxon>
        <taxon>Monoculicoides</taxon>
    </lineage>
</organism>
<evidence type="ECO:0000256" key="1">
    <source>
        <dbReference type="ARBA" id="ARBA00004613"/>
    </source>
</evidence>
<gene>
    <name evidence="7" type="primary">CSON004739</name>
</gene>
<evidence type="ECO:0000313" key="7">
    <source>
        <dbReference type="EMBL" id="SSX21539.1"/>
    </source>
</evidence>
<proteinExistence type="inferred from homology"/>
<dbReference type="InterPro" id="IPR052295">
    <property type="entry name" value="Odorant-binding_protein"/>
</dbReference>
<name>A0A336LXV3_CULSO</name>
<dbReference type="AlphaFoldDB" id="A0A336LXV3"/>
<dbReference type="PANTHER" id="PTHR21066:SF3">
    <property type="entry name" value="IP02236P"/>
    <property type="match status" value="1"/>
</dbReference>
<feature type="domain" description="OBP47-like" evidence="6">
    <location>
        <begin position="44"/>
        <end position="187"/>
    </location>
</feature>
<evidence type="ECO:0000259" key="6">
    <source>
        <dbReference type="Pfam" id="PF22651"/>
    </source>
</evidence>
<keyword evidence="3" id="KW-0813">Transport</keyword>
<reference evidence="7" key="1">
    <citation type="submission" date="2018-07" db="EMBL/GenBank/DDBJ databases">
        <authorList>
            <person name="Quirk P.G."/>
            <person name="Krulwich T.A."/>
        </authorList>
    </citation>
    <scope>NUCLEOTIDE SEQUENCE</scope>
</reference>
<sequence length="199" mass="22358">MKFSIIFLLSTFFVTVIYCENYCDTGLRAPDNSTDPNDCCPAPLFLPLDIVKECRDTYMEMQLKKNDIPGPPRGCCIGDCILERMGFNPKSDGNIDFEGLRSSILDMTKGDPIWSETVSKAIYACYTMAETRAQEFNTVYTSKPAFEGEKMCHPVSGRVLSCITNEKFINCPTSVWKGTEGCEKIKTFVQRCEAPTKQT</sequence>
<keyword evidence="5" id="KW-0732">Signal</keyword>
<dbReference type="InterPro" id="IPR054577">
    <property type="entry name" value="OBP47-like_dom"/>
</dbReference>
<evidence type="ECO:0000256" key="3">
    <source>
        <dbReference type="ARBA" id="ARBA00022448"/>
    </source>
</evidence>